<dbReference type="SMART" id="SM00487">
    <property type="entry name" value="DEXDc"/>
    <property type="match status" value="1"/>
</dbReference>
<dbReference type="InterPro" id="IPR050742">
    <property type="entry name" value="Helicase_Restrict-Modif_Enz"/>
</dbReference>
<dbReference type="GO" id="GO:0005829">
    <property type="term" value="C:cytosol"/>
    <property type="evidence" value="ECO:0007669"/>
    <property type="project" value="TreeGrafter"/>
</dbReference>
<feature type="domain" description="Helicase ATP-binding" evidence="1">
    <location>
        <begin position="17"/>
        <end position="175"/>
    </location>
</feature>
<dbReference type="GO" id="GO:0004386">
    <property type="term" value="F:helicase activity"/>
    <property type="evidence" value="ECO:0007669"/>
    <property type="project" value="UniProtKB-KW"/>
</dbReference>
<gene>
    <name evidence="3" type="ORF">ENS64_04620</name>
</gene>
<keyword evidence="3" id="KW-0067">ATP-binding</keyword>
<dbReference type="PANTHER" id="PTHR47396">
    <property type="entry name" value="TYPE I RESTRICTION ENZYME ECOKI R PROTEIN"/>
    <property type="match status" value="1"/>
</dbReference>
<dbReference type="GO" id="GO:0016787">
    <property type="term" value="F:hydrolase activity"/>
    <property type="evidence" value="ECO:0007669"/>
    <property type="project" value="InterPro"/>
</dbReference>
<keyword evidence="3" id="KW-0347">Helicase</keyword>
<dbReference type="PANTHER" id="PTHR47396:SF1">
    <property type="entry name" value="ATP-DEPENDENT HELICASE IRC3-RELATED"/>
    <property type="match status" value="1"/>
</dbReference>
<accession>A0A7C4LJF0</accession>
<organism evidence="3">
    <name type="scientific">Schlesneria paludicola</name>
    <dbReference type="NCBI Taxonomy" id="360056"/>
    <lineage>
        <taxon>Bacteria</taxon>
        <taxon>Pseudomonadati</taxon>
        <taxon>Planctomycetota</taxon>
        <taxon>Planctomycetia</taxon>
        <taxon>Planctomycetales</taxon>
        <taxon>Planctomycetaceae</taxon>
        <taxon>Schlesneria</taxon>
    </lineage>
</organism>
<dbReference type="Gene3D" id="3.40.50.300">
    <property type="entry name" value="P-loop containing nucleotide triphosphate hydrolases"/>
    <property type="match status" value="2"/>
</dbReference>
<dbReference type="InterPro" id="IPR006935">
    <property type="entry name" value="Helicase/UvrB_N"/>
</dbReference>
<dbReference type="Pfam" id="PF00271">
    <property type="entry name" value="Helicase_C"/>
    <property type="match status" value="1"/>
</dbReference>
<dbReference type="InterPro" id="IPR027417">
    <property type="entry name" value="P-loop_NTPase"/>
</dbReference>
<dbReference type="PROSITE" id="PS51192">
    <property type="entry name" value="HELICASE_ATP_BIND_1"/>
    <property type="match status" value="1"/>
</dbReference>
<keyword evidence="3" id="KW-0378">Hydrolase</keyword>
<feature type="domain" description="Helicase C-terminal" evidence="2">
    <location>
        <begin position="224"/>
        <end position="378"/>
    </location>
</feature>
<name>A0A7C4LJF0_9PLAN</name>
<dbReference type="GO" id="GO:0005524">
    <property type="term" value="F:ATP binding"/>
    <property type="evidence" value="ECO:0007669"/>
    <property type="project" value="InterPro"/>
</dbReference>
<dbReference type="AlphaFoldDB" id="A0A7C4LJF0"/>
<dbReference type="InterPro" id="IPR001650">
    <property type="entry name" value="Helicase_C-like"/>
</dbReference>
<dbReference type="SMART" id="SM00490">
    <property type="entry name" value="HELICc"/>
    <property type="match status" value="1"/>
</dbReference>
<reference evidence="3" key="1">
    <citation type="journal article" date="2020" name="mSystems">
        <title>Genome- and Community-Level Interaction Insights into Carbon Utilization and Element Cycling Functions of Hydrothermarchaeota in Hydrothermal Sediment.</title>
        <authorList>
            <person name="Zhou Z."/>
            <person name="Liu Y."/>
            <person name="Xu W."/>
            <person name="Pan J."/>
            <person name="Luo Z.H."/>
            <person name="Li M."/>
        </authorList>
    </citation>
    <scope>NUCLEOTIDE SEQUENCE [LARGE SCALE GENOMIC DNA]</scope>
    <source>
        <strain evidence="3">SpSt-508</strain>
    </source>
</reference>
<evidence type="ECO:0000259" key="1">
    <source>
        <dbReference type="PROSITE" id="PS51192"/>
    </source>
</evidence>
<dbReference type="SUPFAM" id="SSF52540">
    <property type="entry name" value="P-loop containing nucleoside triphosphate hydrolases"/>
    <property type="match status" value="1"/>
</dbReference>
<dbReference type="CDD" id="cd18799">
    <property type="entry name" value="SF2_C_EcoAI-like"/>
    <property type="match status" value="1"/>
</dbReference>
<proteinExistence type="predicted"/>
<evidence type="ECO:0000313" key="3">
    <source>
        <dbReference type="EMBL" id="HGT38532.1"/>
    </source>
</evidence>
<dbReference type="PROSITE" id="PS51194">
    <property type="entry name" value="HELICASE_CTER"/>
    <property type="match status" value="1"/>
</dbReference>
<sequence length="566" mass="62413">MLTLRPYQEEAKAAVYTHLRVRDDNPCVVIPTAGGKTPVMASICRDAVGLWQGRVLILAHVKELLEQTADKLNKVCPEVRFGIYSAGLKRRDTANPVIVAGIQSVYKRACELDAFDLVVIDEAHMIPPEGDGMYRQFLADARAINPNLRIIGFTATPFRLKTGSICTPDGFLNHVCYEVGVRELIVQGYLCPLITKAGINKADFSRLHVRAGEFVADEVEDLMDDDRLVEAACGETVGYTGKRKAVLIFASGIKHGEHIVRVLKDRHGITCGFITGETPTGERDALLDEFRAGRLKYLCNVNVLTTGFDAPNIDCVALIRPTLSAGLYYQMVGRGFRLHPSKHNCLVLDFGGNVLRHGPVDQIRVKQYGAGGNGQAPAKECPECLSVVAAGYARCPDCGYEFPPPQRTPHDGKASEAGILSGQVTTTKCAVRDVFYSVHTKRGAGPDAPRSMRVDYKVGWNDYKSEWICFEHDGYARQKAVHWWRRRSKEPVPETAEEAVALAQNGRLAPTREITIRAMTGDDFDRIVGYELGDIPPPLDDQELPADALDFPFGYNAVAAEEEIPW</sequence>
<dbReference type="GO" id="GO:0003677">
    <property type="term" value="F:DNA binding"/>
    <property type="evidence" value="ECO:0007669"/>
    <property type="project" value="InterPro"/>
</dbReference>
<keyword evidence="3" id="KW-0547">Nucleotide-binding</keyword>
<dbReference type="Pfam" id="PF04851">
    <property type="entry name" value="ResIII"/>
    <property type="match status" value="1"/>
</dbReference>
<protein>
    <submittedName>
        <fullName evidence="3">DEAD/DEAH box helicase</fullName>
    </submittedName>
</protein>
<dbReference type="EMBL" id="DSVQ01000009">
    <property type="protein sequence ID" value="HGT38532.1"/>
    <property type="molecule type" value="Genomic_DNA"/>
</dbReference>
<comment type="caution">
    <text evidence="3">The sequence shown here is derived from an EMBL/GenBank/DDBJ whole genome shotgun (WGS) entry which is preliminary data.</text>
</comment>
<evidence type="ECO:0000259" key="2">
    <source>
        <dbReference type="PROSITE" id="PS51194"/>
    </source>
</evidence>
<dbReference type="InterPro" id="IPR014001">
    <property type="entry name" value="Helicase_ATP-bd"/>
</dbReference>